<evidence type="ECO:0000256" key="5">
    <source>
        <dbReference type="ARBA" id="ARBA00022448"/>
    </source>
</evidence>
<protein>
    <recommendedName>
        <fullName evidence="4">Electron transfer flavoprotein subunit beta</fullName>
    </recommendedName>
</protein>
<reference evidence="9" key="1">
    <citation type="submission" date="2021-04" db="EMBL/GenBank/DDBJ databases">
        <title>Genome based classification of Actinospica acidithermotolerans sp. nov., an actinobacterium isolated from an Indonesian hot spring.</title>
        <authorList>
            <person name="Kusuma A.B."/>
            <person name="Putra K.E."/>
            <person name="Nafisah S."/>
            <person name="Loh J."/>
            <person name="Nouioui I."/>
            <person name="Goodfellow M."/>
        </authorList>
    </citation>
    <scope>NUCLEOTIDE SEQUENCE</scope>
    <source>
        <strain evidence="9">MGRD01-02</strain>
    </source>
</reference>
<name>A0A941EAR9_9ACTN</name>
<comment type="caution">
    <text evidence="9">The sequence shown here is derived from an EMBL/GenBank/DDBJ whole genome shotgun (WGS) entry which is preliminary data.</text>
</comment>
<comment type="subunit">
    <text evidence="3">Heterodimer of an alpha and a beta subunit.</text>
</comment>
<dbReference type="SMART" id="SM00893">
    <property type="entry name" value="ETF"/>
    <property type="match status" value="1"/>
</dbReference>
<comment type="cofactor">
    <cofactor evidence="1">
        <name>FAD</name>
        <dbReference type="ChEBI" id="CHEBI:57692"/>
    </cofactor>
</comment>
<keyword evidence="10" id="KW-1185">Reference proteome</keyword>
<dbReference type="CDD" id="cd01714">
    <property type="entry name" value="ETF_beta"/>
    <property type="match status" value="1"/>
</dbReference>
<dbReference type="Pfam" id="PF01012">
    <property type="entry name" value="ETF"/>
    <property type="match status" value="1"/>
</dbReference>
<evidence type="ECO:0000259" key="8">
    <source>
        <dbReference type="SMART" id="SM00893"/>
    </source>
</evidence>
<sequence length="263" mass="27304">MNIVVCVKHVPDAGADRRFEADHTVDRVDVDGLLSELDEYAVEQALRIKESRDGDDAVVIALTVGPEQAVDAVRKALQMGADKAVHVLDDAVAGSDAIATSLVLAKAVEKLGPVDLVVGGLASTDAGMSVLPSMLAERLGLPQLTGASSVEASGGALRIERDTDTATEVVSATLPLVLSVTDRSGEARYPSFKGIMAAKKKPLDTWSLADIGVEADQVGLSAAWSTVTETVARPPRTAGEIVTDEDGSGAAALAEFLTAEKFI</sequence>
<dbReference type="Proteomes" id="UP000676325">
    <property type="component" value="Unassembled WGS sequence"/>
</dbReference>
<dbReference type="Gene3D" id="3.40.50.620">
    <property type="entry name" value="HUPs"/>
    <property type="match status" value="1"/>
</dbReference>
<dbReference type="InterPro" id="IPR014730">
    <property type="entry name" value="ETF_a/b_N"/>
</dbReference>
<comment type="function">
    <text evidence="7">The electron transfer flavoprotein serves as a specific electron acceptor for other dehydrogenases. It transfers the electrons to the main respiratory chain via ETF-ubiquinone oxidoreductase (ETF dehydrogenase).</text>
</comment>
<evidence type="ECO:0000256" key="1">
    <source>
        <dbReference type="ARBA" id="ARBA00001974"/>
    </source>
</evidence>
<evidence type="ECO:0000256" key="6">
    <source>
        <dbReference type="ARBA" id="ARBA00022982"/>
    </source>
</evidence>
<evidence type="ECO:0000313" key="10">
    <source>
        <dbReference type="Proteomes" id="UP000676325"/>
    </source>
</evidence>
<dbReference type="SUPFAM" id="SSF52402">
    <property type="entry name" value="Adenine nucleotide alpha hydrolases-like"/>
    <property type="match status" value="1"/>
</dbReference>
<accession>A0A941EAR9</accession>
<dbReference type="AlphaFoldDB" id="A0A941EAR9"/>
<keyword evidence="5" id="KW-0813">Transport</keyword>
<comment type="similarity">
    <text evidence="2">Belongs to the ETF beta-subunit/FixA family.</text>
</comment>
<dbReference type="PANTHER" id="PTHR21294:SF8">
    <property type="entry name" value="ELECTRON TRANSFER FLAVOPROTEIN SUBUNIT BETA"/>
    <property type="match status" value="1"/>
</dbReference>
<dbReference type="EMBL" id="JAGSOH010000026">
    <property type="protein sequence ID" value="MBR7826987.1"/>
    <property type="molecule type" value="Genomic_DNA"/>
</dbReference>
<organism evidence="9 10">
    <name type="scientific">Actinospica acidithermotolerans</name>
    <dbReference type="NCBI Taxonomy" id="2828514"/>
    <lineage>
        <taxon>Bacteria</taxon>
        <taxon>Bacillati</taxon>
        <taxon>Actinomycetota</taxon>
        <taxon>Actinomycetes</taxon>
        <taxon>Catenulisporales</taxon>
        <taxon>Actinospicaceae</taxon>
        <taxon>Actinospica</taxon>
    </lineage>
</organism>
<dbReference type="InterPro" id="IPR033948">
    <property type="entry name" value="ETF_beta_N"/>
</dbReference>
<evidence type="ECO:0000256" key="3">
    <source>
        <dbReference type="ARBA" id="ARBA00011355"/>
    </source>
</evidence>
<evidence type="ECO:0000256" key="4">
    <source>
        <dbReference type="ARBA" id="ARBA00016797"/>
    </source>
</evidence>
<keyword evidence="6" id="KW-0249">Electron transport</keyword>
<evidence type="ECO:0000256" key="7">
    <source>
        <dbReference type="ARBA" id="ARBA00025649"/>
    </source>
</evidence>
<evidence type="ECO:0000256" key="2">
    <source>
        <dbReference type="ARBA" id="ARBA00007557"/>
    </source>
</evidence>
<evidence type="ECO:0000313" key="9">
    <source>
        <dbReference type="EMBL" id="MBR7826987.1"/>
    </source>
</evidence>
<feature type="domain" description="Electron transfer flavoprotein alpha/beta-subunit N-terminal" evidence="8">
    <location>
        <begin position="22"/>
        <end position="215"/>
    </location>
</feature>
<dbReference type="GO" id="GO:0009055">
    <property type="term" value="F:electron transfer activity"/>
    <property type="evidence" value="ECO:0007669"/>
    <property type="project" value="InterPro"/>
</dbReference>
<dbReference type="InterPro" id="IPR012255">
    <property type="entry name" value="ETF_b"/>
</dbReference>
<dbReference type="InterPro" id="IPR014729">
    <property type="entry name" value="Rossmann-like_a/b/a_fold"/>
</dbReference>
<dbReference type="GO" id="GO:0005829">
    <property type="term" value="C:cytosol"/>
    <property type="evidence" value="ECO:0007669"/>
    <property type="project" value="TreeGrafter"/>
</dbReference>
<dbReference type="RefSeq" id="WP_212518130.1">
    <property type="nucleotide sequence ID" value="NZ_JAGSOH010000026.1"/>
</dbReference>
<gene>
    <name evidence="9" type="ORF">KDK95_11785</name>
</gene>
<proteinExistence type="inferred from homology"/>
<dbReference type="PIRSF" id="PIRSF000090">
    <property type="entry name" value="Beta-ETF"/>
    <property type="match status" value="1"/>
</dbReference>
<dbReference type="PANTHER" id="PTHR21294">
    <property type="entry name" value="ELECTRON TRANSFER FLAVOPROTEIN BETA-SUBUNIT"/>
    <property type="match status" value="1"/>
</dbReference>